<evidence type="ECO:0000313" key="1">
    <source>
        <dbReference type="EMBL" id="AWF75006.1"/>
    </source>
</evidence>
<dbReference type="AlphaFoldDB" id="A0A2S1J9D6"/>
<evidence type="ECO:0008006" key="2">
    <source>
        <dbReference type="Google" id="ProtNLM"/>
    </source>
</evidence>
<dbReference type="EMBL" id="MG825377">
    <property type="protein sequence ID" value="AWF75006.1"/>
    <property type="molecule type" value="Genomic_DNA"/>
</dbReference>
<organism evidence="1">
    <name type="scientific">Escherichia coli</name>
    <dbReference type="NCBI Taxonomy" id="562"/>
    <lineage>
        <taxon>Bacteria</taxon>
        <taxon>Pseudomonadati</taxon>
        <taxon>Pseudomonadota</taxon>
        <taxon>Gammaproteobacteria</taxon>
        <taxon>Enterobacterales</taxon>
        <taxon>Enterobacteriaceae</taxon>
        <taxon>Escherichia</taxon>
    </lineage>
</organism>
<name>A0A2S1J9D6_ECOLX</name>
<gene>
    <name evidence="1" type="ORF">LHLDPJGA_00104</name>
</gene>
<reference evidence="1" key="1">
    <citation type="submission" date="2018-01" db="EMBL/GenBank/DDBJ databases">
        <title>Prevalence of blaNDM and mcr-1 in Escherichia coli from food in China.</title>
        <authorList>
            <person name="Liu X."/>
            <person name="Li R."/>
            <person name="Chen S."/>
        </authorList>
    </citation>
    <scope>NUCLEOTIDE SEQUENCE</scope>
    <source>
        <strain evidence="1">1108</strain>
        <plasmid evidence="1">p1108-emrB</plasmid>
    </source>
</reference>
<geneLocation type="plasmid" evidence="1">
    <name>p1108-emrB</name>
</geneLocation>
<keyword evidence="1" id="KW-0614">Plasmid</keyword>
<accession>A0A2S1J9D6</accession>
<sequence length="193" mass="22441">MKRERLIPLAMLGGWCVFVLFISLPGLSRMSTWPAHNRNVMLLMMLATMCLPLLLRPLSAFFRKICRQNSFYVREQQDNHTVHIFLSAHADTSSPVAMRRHWKVLNELLTTALRQGKRVSMTSHLLTQPRTDKLVRTLQKQGLEVSVKRDECPTPAFERWTITASWTISQWKIPHVNRRSGIVILTPESWRQP</sequence>
<proteinExistence type="predicted"/>
<dbReference type="RefSeq" id="WP_054175647.1">
    <property type="nucleotide sequence ID" value="NZ_CP123198.1"/>
</dbReference>
<protein>
    <recommendedName>
        <fullName evidence="2">Pili assembly chaperone</fullName>
    </recommendedName>
</protein>